<sequence length="297" mass="33773">MTLKGERVPNTRQKEEGIQLAFQTTSKDIPGNQELVDTQIRIGSIIVVLTFTTEGFYDEAVIRNKFENAAKSGVFGDMTDSDTNFWFKPLNNPQPPLSVKSTNANNVVTVSWKDPKRTFFRTEHFIIQSTIDNWKTVEEHQVPSNHNSFSIKDVPPTIIIKFKIYTGICNSIRSLPSDEVFTHVIGRESTNNKHESAQVQVGKGRESFMKNKEYENAQVQVEKDGFSTSSFCISDNLAVHEVKLLHSERLIFSERYEKRLLTCTLDEKQMQTITVKGYPCNITTIDELNVAVSLKKT</sequence>
<organism evidence="2 3">
    <name type="scientific">Mytilus edulis</name>
    <name type="common">Blue mussel</name>
    <dbReference type="NCBI Taxonomy" id="6550"/>
    <lineage>
        <taxon>Eukaryota</taxon>
        <taxon>Metazoa</taxon>
        <taxon>Spiralia</taxon>
        <taxon>Lophotrochozoa</taxon>
        <taxon>Mollusca</taxon>
        <taxon>Bivalvia</taxon>
        <taxon>Autobranchia</taxon>
        <taxon>Pteriomorphia</taxon>
        <taxon>Mytilida</taxon>
        <taxon>Mytiloidea</taxon>
        <taxon>Mytilidae</taxon>
        <taxon>Mytilinae</taxon>
        <taxon>Mytilus</taxon>
    </lineage>
</organism>
<dbReference type="InterPro" id="IPR013783">
    <property type="entry name" value="Ig-like_fold"/>
</dbReference>
<proteinExistence type="predicted"/>
<gene>
    <name evidence="2" type="ORF">MEDL_18026</name>
</gene>
<evidence type="ECO:0000313" key="2">
    <source>
        <dbReference type="EMBL" id="CAG2203514.1"/>
    </source>
</evidence>
<dbReference type="InterPro" id="IPR036116">
    <property type="entry name" value="FN3_sf"/>
</dbReference>
<feature type="domain" description="Fibronectin type-III" evidence="1">
    <location>
        <begin position="92"/>
        <end position="188"/>
    </location>
</feature>
<dbReference type="SUPFAM" id="SSF49265">
    <property type="entry name" value="Fibronectin type III"/>
    <property type="match status" value="1"/>
</dbReference>
<dbReference type="Proteomes" id="UP000683360">
    <property type="component" value="Unassembled WGS sequence"/>
</dbReference>
<dbReference type="Gene3D" id="2.60.40.10">
    <property type="entry name" value="Immunoglobulins"/>
    <property type="match status" value="1"/>
</dbReference>
<evidence type="ECO:0000313" key="3">
    <source>
        <dbReference type="Proteomes" id="UP000683360"/>
    </source>
</evidence>
<dbReference type="OrthoDB" id="10647406at2759"/>
<name>A0A8S3REG1_MYTED</name>
<protein>
    <recommendedName>
        <fullName evidence="1">Fibronectin type-III domain-containing protein</fullName>
    </recommendedName>
</protein>
<dbReference type="InterPro" id="IPR003961">
    <property type="entry name" value="FN3_dom"/>
</dbReference>
<comment type="caution">
    <text evidence="2">The sequence shown here is derived from an EMBL/GenBank/DDBJ whole genome shotgun (WGS) entry which is preliminary data.</text>
</comment>
<dbReference type="EMBL" id="CAJPWZ010000922">
    <property type="protein sequence ID" value="CAG2203514.1"/>
    <property type="molecule type" value="Genomic_DNA"/>
</dbReference>
<accession>A0A8S3REG1</accession>
<reference evidence="2" key="1">
    <citation type="submission" date="2021-03" db="EMBL/GenBank/DDBJ databases">
        <authorList>
            <person name="Bekaert M."/>
        </authorList>
    </citation>
    <scope>NUCLEOTIDE SEQUENCE</scope>
</reference>
<dbReference type="PROSITE" id="PS50853">
    <property type="entry name" value="FN3"/>
    <property type="match status" value="1"/>
</dbReference>
<dbReference type="AlphaFoldDB" id="A0A8S3REG1"/>
<evidence type="ECO:0000259" key="1">
    <source>
        <dbReference type="PROSITE" id="PS50853"/>
    </source>
</evidence>
<keyword evidence="3" id="KW-1185">Reference proteome</keyword>